<evidence type="ECO:0000256" key="8">
    <source>
        <dbReference type="HAMAP-Rule" id="MF_00120"/>
    </source>
</evidence>
<keyword evidence="10" id="KW-0808">Transferase</keyword>
<reference evidence="10 11" key="1">
    <citation type="submission" date="2016-10" db="EMBL/GenBank/DDBJ databases">
        <authorList>
            <person name="de Groot N.N."/>
        </authorList>
    </citation>
    <scope>NUCLEOTIDE SEQUENCE [LARGE SCALE GENOMIC DNA]</scope>
    <source>
        <strain evidence="10 11">DSM 18979</strain>
    </source>
</reference>
<keyword evidence="2 8" id="KW-0436">Ligase</keyword>
<comment type="catalytic activity">
    <reaction evidence="7 8">
        <text>L-glutamyl-tRNA(Gln) + L-glutamine + ATP + H2O = L-glutaminyl-tRNA(Gln) + L-glutamate + ADP + phosphate + H(+)</text>
        <dbReference type="Rhea" id="RHEA:17521"/>
        <dbReference type="Rhea" id="RHEA-COMP:9681"/>
        <dbReference type="Rhea" id="RHEA-COMP:9684"/>
        <dbReference type="ChEBI" id="CHEBI:15377"/>
        <dbReference type="ChEBI" id="CHEBI:15378"/>
        <dbReference type="ChEBI" id="CHEBI:29985"/>
        <dbReference type="ChEBI" id="CHEBI:30616"/>
        <dbReference type="ChEBI" id="CHEBI:43474"/>
        <dbReference type="ChEBI" id="CHEBI:58359"/>
        <dbReference type="ChEBI" id="CHEBI:78520"/>
        <dbReference type="ChEBI" id="CHEBI:78521"/>
        <dbReference type="ChEBI" id="CHEBI:456216"/>
        <dbReference type="EC" id="6.3.5.7"/>
    </reaction>
</comment>
<name>A0A1I0BUZ0_9FIRM</name>
<evidence type="ECO:0000256" key="4">
    <source>
        <dbReference type="ARBA" id="ARBA00022840"/>
    </source>
</evidence>
<evidence type="ECO:0000256" key="3">
    <source>
        <dbReference type="ARBA" id="ARBA00022741"/>
    </source>
</evidence>
<dbReference type="Proteomes" id="UP000199568">
    <property type="component" value="Unassembled WGS sequence"/>
</dbReference>
<keyword evidence="5 8" id="KW-0648">Protein biosynthesis</keyword>
<keyword evidence="4 8" id="KW-0067">ATP-binding</keyword>
<dbReference type="GO" id="GO:0030956">
    <property type="term" value="C:glutamyl-tRNA(Gln) amidotransferase complex"/>
    <property type="evidence" value="ECO:0007669"/>
    <property type="project" value="InterPro"/>
</dbReference>
<dbReference type="GO" id="GO:0050567">
    <property type="term" value="F:glutaminyl-tRNA synthase (glutamine-hydrolyzing) activity"/>
    <property type="evidence" value="ECO:0007669"/>
    <property type="project" value="UniProtKB-UniRule"/>
</dbReference>
<comment type="subunit">
    <text evidence="8">Heterotrimer of A, B and C subunits.</text>
</comment>
<evidence type="ECO:0000313" key="11">
    <source>
        <dbReference type="Proteomes" id="UP000199568"/>
    </source>
</evidence>
<evidence type="ECO:0000256" key="6">
    <source>
        <dbReference type="ARBA" id="ARBA00025295"/>
    </source>
</evidence>
<sequence>MEIAGFKIQDIQQGYREGKFSPTEITKAYLERIKELDKGIQAFIHLNEEDALLQAKDVAEKIQKKETAGLLEGIPVAVKDNICTKGLRTTCGSKMLEDFIPPYDATLIKKLKEAGAIIIGKTNMDEFAMGSSTENSAFATTKNPWDTGKVPGGSSGGSAAAVAAGFAPLAIGSDTGGSIRQPASFCGVVGLKPTYGLVSRYGLIAFASSLDQIGPLTKTVEDCALSLQAIQGPDSMDATSYKERSAENYLEEIKGNIKGLKVGVPKEFFQKGLHGEIAKAIDKSMKLLEEMGAELEEFSLPIMDTALSAYYIISSAEASANLARYDGVRYGYRSEIFEGINELMVNSRTEAFGKEVKRRIMMGTYVLSSGYYDAYYNKAMMLRRKIKDSFSKAFENYDVILSPTSPILPFGIGEKMEDPLEMYLADIYTVSINIAGLPAISIPCGFSNTKLPIGLQLIGKPYQENQLLKAAYHLEQQLEIDTTIPALKEV</sequence>
<keyword evidence="3 8" id="KW-0547">Nucleotide-binding</keyword>
<comment type="similarity">
    <text evidence="1 8">Belongs to the amidase family. GatA subfamily.</text>
</comment>
<dbReference type="GO" id="GO:0016740">
    <property type="term" value="F:transferase activity"/>
    <property type="evidence" value="ECO:0007669"/>
    <property type="project" value="UniProtKB-KW"/>
</dbReference>
<evidence type="ECO:0000256" key="1">
    <source>
        <dbReference type="ARBA" id="ARBA00008069"/>
    </source>
</evidence>
<evidence type="ECO:0000313" key="10">
    <source>
        <dbReference type="EMBL" id="SET10865.1"/>
    </source>
</evidence>
<dbReference type="EMBL" id="FOHU01000004">
    <property type="protein sequence ID" value="SET10865.1"/>
    <property type="molecule type" value="Genomic_DNA"/>
</dbReference>
<dbReference type="PANTHER" id="PTHR11895">
    <property type="entry name" value="TRANSAMIDASE"/>
    <property type="match status" value="1"/>
</dbReference>
<dbReference type="PROSITE" id="PS00571">
    <property type="entry name" value="AMIDASES"/>
    <property type="match status" value="1"/>
</dbReference>
<dbReference type="OrthoDB" id="9811471at2"/>
<dbReference type="Pfam" id="PF01425">
    <property type="entry name" value="Amidase"/>
    <property type="match status" value="1"/>
</dbReference>
<keyword evidence="11" id="KW-1185">Reference proteome</keyword>
<proteinExistence type="inferred from homology"/>
<evidence type="ECO:0000256" key="2">
    <source>
        <dbReference type="ARBA" id="ARBA00022598"/>
    </source>
</evidence>
<dbReference type="HAMAP" id="MF_00120">
    <property type="entry name" value="GatA"/>
    <property type="match status" value="1"/>
</dbReference>
<evidence type="ECO:0000256" key="7">
    <source>
        <dbReference type="ARBA" id="ARBA00047407"/>
    </source>
</evidence>
<evidence type="ECO:0000256" key="5">
    <source>
        <dbReference type="ARBA" id="ARBA00022917"/>
    </source>
</evidence>
<feature type="active site" description="Charge relay system" evidence="8">
    <location>
        <position position="154"/>
    </location>
</feature>
<protein>
    <recommendedName>
        <fullName evidence="8">Glutamyl-tRNA(Gln) amidotransferase subunit A</fullName>
        <shortName evidence="8">Glu-ADT subunit A</shortName>
        <ecNumber evidence="8">6.3.5.7</ecNumber>
    </recommendedName>
</protein>
<dbReference type="GO" id="GO:0006412">
    <property type="term" value="P:translation"/>
    <property type="evidence" value="ECO:0007669"/>
    <property type="project" value="UniProtKB-UniRule"/>
</dbReference>
<comment type="function">
    <text evidence="6 8">Allows the formation of correctly charged Gln-tRNA(Gln) through the transamidation of misacylated Glu-tRNA(Gln) in organisms which lack glutaminyl-tRNA synthetase. The reaction takes place in the presence of glutamine and ATP through an activated gamma-phospho-Glu-tRNA(Gln).</text>
</comment>
<evidence type="ECO:0000259" key="9">
    <source>
        <dbReference type="Pfam" id="PF01425"/>
    </source>
</evidence>
<dbReference type="RefSeq" id="WP_090441449.1">
    <property type="nucleotide sequence ID" value="NZ_FOHU01000004.1"/>
</dbReference>
<dbReference type="AlphaFoldDB" id="A0A1I0BUZ0"/>
<dbReference type="InterPro" id="IPR036928">
    <property type="entry name" value="AS_sf"/>
</dbReference>
<feature type="active site" description="Charge relay system" evidence="8">
    <location>
        <position position="79"/>
    </location>
</feature>
<dbReference type="InterPro" id="IPR004412">
    <property type="entry name" value="GatA"/>
</dbReference>
<dbReference type="InterPro" id="IPR000120">
    <property type="entry name" value="Amidase"/>
</dbReference>
<dbReference type="GO" id="GO:0005524">
    <property type="term" value="F:ATP binding"/>
    <property type="evidence" value="ECO:0007669"/>
    <property type="project" value="UniProtKB-KW"/>
</dbReference>
<feature type="active site" description="Acyl-ester intermediate" evidence="8">
    <location>
        <position position="178"/>
    </location>
</feature>
<dbReference type="STRING" id="426128.SAMN05660297_01432"/>
<feature type="domain" description="Amidase" evidence="9">
    <location>
        <begin position="24"/>
        <end position="468"/>
    </location>
</feature>
<gene>
    <name evidence="8" type="primary">gatA</name>
    <name evidence="10" type="ORF">SAMN05660297_01432</name>
</gene>
<accession>A0A1I0BUZ0</accession>
<dbReference type="NCBIfam" id="TIGR00132">
    <property type="entry name" value="gatA"/>
    <property type="match status" value="1"/>
</dbReference>
<dbReference type="InterPro" id="IPR020556">
    <property type="entry name" value="Amidase_CS"/>
</dbReference>
<dbReference type="PANTHER" id="PTHR11895:SF151">
    <property type="entry name" value="GLUTAMYL-TRNA(GLN) AMIDOTRANSFERASE SUBUNIT A"/>
    <property type="match status" value="1"/>
</dbReference>
<dbReference type="SUPFAM" id="SSF75304">
    <property type="entry name" value="Amidase signature (AS) enzymes"/>
    <property type="match status" value="1"/>
</dbReference>
<organism evidence="10 11">
    <name type="scientific">Natronincola peptidivorans</name>
    <dbReference type="NCBI Taxonomy" id="426128"/>
    <lineage>
        <taxon>Bacteria</taxon>
        <taxon>Bacillati</taxon>
        <taxon>Bacillota</taxon>
        <taxon>Clostridia</taxon>
        <taxon>Peptostreptococcales</taxon>
        <taxon>Natronincolaceae</taxon>
        <taxon>Natronincola</taxon>
    </lineage>
</organism>
<dbReference type="Gene3D" id="3.90.1300.10">
    <property type="entry name" value="Amidase signature (AS) domain"/>
    <property type="match status" value="1"/>
</dbReference>
<dbReference type="EC" id="6.3.5.7" evidence="8"/>
<dbReference type="InterPro" id="IPR023631">
    <property type="entry name" value="Amidase_dom"/>
</dbReference>
<dbReference type="PIRSF" id="PIRSF001221">
    <property type="entry name" value="Amidase_fungi"/>
    <property type="match status" value="1"/>
</dbReference>